<keyword evidence="1" id="KW-0831">Ubiquinone biosynthesis</keyword>
<evidence type="ECO:0000259" key="2">
    <source>
        <dbReference type="Pfam" id="PF02036"/>
    </source>
</evidence>
<proteinExistence type="inferred from homology"/>
<protein>
    <recommendedName>
        <fullName evidence="1">Ubiquinone biosynthesis accessory factor UbiT</fullName>
    </recommendedName>
</protein>
<dbReference type="SUPFAM" id="SSF55718">
    <property type="entry name" value="SCP-like"/>
    <property type="match status" value="1"/>
</dbReference>
<dbReference type="Proteomes" id="UP001596086">
    <property type="component" value="Unassembled WGS sequence"/>
</dbReference>
<dbReference type="Pfam" id="PF02036">
    <property type="entry name" value="SCP2"/>
    <property type="match status" value="1"/>
</dbReference>
<organism evidence="3 4">
    <name type="scientific">Massilia aerilata</name>
    <dbReference type="NCBI Taxonomy" id="453817"/>
    <lineage>
        <taxon>Bacteria</taxon>
        <taxon>Pseudomonadati</taxon>
        <taxon>Pseudomonadota</taxon>
        <taxon>Betaproteobacteria</taxon>
        <taxon>Burkholderiales</taxon>
        <taxon>Oxalobacteraceae</taxon>
        <taxon>Telluria group</taxon>
        <taxon>Massilia</taxon>
    </lineage>
</organism>
<dbReference type="HAMAP" id="MF_02231">
    <property type="entry name" value="UbiT"/>
    <property type="match status" value="1"/>
</dbReference>
<evidence type="ECO:0000256" key="1">
    <source>
        <dbReference type="HAMAP-Rule" id="MF_02231"/>
    </source>
</evidence>
<evidence type="ECO:0000313" key="3">
    <source>
        <dbReference type="EMBL" id="MFC5549192.1"/>
    </source>
</evidence>
<comment type="caution">
    <text evidence="3">The sequence shown here is derived from an EMBL/GenBank/DDBJ whole genome shotgun (WGS) entry which is preliminary data.</text>
</comment>
<dbReference type="InterPro" id="IPR003033">
    <property type="entry name" value="SCP2_sterol-bd_dom"/>
</dbReference>
<name>A0ABW0RWP6_9BURK</name>
<evidence type="ECO:0000313" key="4">
    <source>
        <dbReference type="Proteomes" id="UP001596086"/>
    </source>
</evidence>
<comment type="function">
    <text evidence="1">Required for O(2)-independent ubiquinone (coenzyme Q) biosynthesis. Likely functions as an accessory factor.</text>
</comment>
<dbReference type="RefSeq" id="WP_379771022.1">
    <property type="nucleotide sequence ID" value="NZ_JBHSMZ010000006.1"/>
</dbReference>
<accession>A0ABW0RWP6</accession>
<dbReference type="InterPro" id="IPR036527">
    <property type="entry name" value="SCP2_sterol-bd_dom_sf"/>
</dbReference>
<keyword evidence="4" id="KW-1185">Reference proteome</keyword>
<comment type="similarity">
    <text evidence="1">Belongs to the UbiT family.</text>
</comment>
<dbReference type="EMBL" id="JBHSMZ010000006">
    <property type="protein sequence ID" value="MFC5549192.1"/>
    <property type="molecule type" value="Genomic_DNA"/>
</dbReference>
<reference evidence="4" key="1">
    <citation type="journal article" date="2019" name="Int. J. Syst. Evol. Microbiol.">
        <title>The Global Catalogue of Microorganisms (GCM) 10K type strain sequencing project: providing services to taxonomists for standard genome sequencing and annotation.</title>
        <authorList>
            <consortium name="The Broad Institute Genomics Platform"/>
            <consortium name="The Broad Institute Genome Sequencing Center for Infectious Disease"/>
            <person name="Wu L."/>
            <person name="Ma J."/>
        </authorList>
    </citation>
    <scope>NUCLEOTIDE SEQUENCE [LARGE SCALE GENOMIC DNA]</scope>
    <source>
        <strain evidence="4">CGMCC 4.5798</strain>
    </source>
</reference>
<gene>
    <name evidence="1" type="primary">ubiT</name>
    <name evidence="3" type="ORF">ACFPO9_11770</name>
</gene>
<feature type="domain" description="SCP2" evidence="2">
    <location>
        <begin position="34"/>
        <end position="130"/>
    </location>
</feature>
<comment type="pathway">
    <text evidence="1">Cofactor biosynthesis; ubiquinone biosynthesis.</text>
</comment>
<dbReference type="InterPro" id="IPR016830">
    <property type="entry name" value="UbiT"/>
</dbReference>
<sequence>MSAQPARRLPSAVAHLLSRLPARPGSRAFAHALNALLAAQLDSDTRQALEGRRLRLAVADAGLAFDFRWRGKAFEALAPGAAADLVIMATLHDLALLAARKEDPDTLFFGRRLVMEGDTELGLLIKNTLDALDGTPFDPARLHPARVLERLRLRLRRPGHAPS</sequence>